<feature type="chain" id="PRO_5035219650" description="Peptidase C14 caspase domain-containing protein" evidence="1">
    <location>
        <begin position="29"/>
        <end position="589"/>
    </location>
</feature>
<gene>
    <name evidence="3" type="ORF">NPRO_21960</name>
</gene>
<dbReference type="PANTHER" id="PTHR48104:SF30">
    <property type="entry name" value="METACASPASE-1"/>
    <property type="match status" value="1"/>
</dbReference>
<name>A0A809SAX3_9BACT</name>
<evidence type="ECO:0000313" key="3">
    <source>
        <dbReference type="EMBL" id="BBO24601.1"/>
    </source>
</evidence>
<dbReference type="SUPFAM" id="SSF52129">
    <property type="entry name" value="Caspase-like"/>
    <property type="match status" value="1"/>
</dbReference>
<dbReference type="Proteomes" id="UP000662873">
    <property type="component" value="Chromosome"/>
</dbReference>
<evidence type="ECO:0000256" key="1">
    <source>
        <dbReference type="SAM" id="SignalP"/>
    </source>
</evidence>
<proteinExistence type="predicted"/>
<protein>
    <recommendedName>
        <fullName evidence="2">Peptidase C14 caspase domain-containing protein</fullName>
    </recommendedName>
</protein>
<keyword evidence="1" id="KW-0732">Signal</keyword>
<feature type="domain" description="Peptidase C14 caspase" evidence="2">
    <location>
        <begin position="30"/>
        <end position="284"/>
    </location>
</feature>
<dbReference type="Gene3D" id="3.40.50.1460">
    <property type="match status" value="1"/>
</dbReference>
<dbReference type="GO" id="GO:0005737">
    <property type="term" value="C:cytoplasm"/>
    <property type="evidence" value="ECO:0007669"/>
    <property type="project" value="TreeGrafter"/>
</dbReference>
<dbReference type="PANTHER" id="PTHR48104">
    <property type="entry name" value="METACASPASE-4"/>
    <property type="match status" value="1"/>
</dbReference>
<evidence type="ECO:0000259" key="2">
    <source>
        <dbReference type="Pfam" id="PF00656"/>
    </source>
</evidence>
<evidence type="ECO:0000313" key="4">
    <source>
        <dbReference type="Proteomes" id="UP000662873"/>
    </source>
</evidence>
<dbReference type="KEGG" id="npy:NPRO_21960"/>
<dbReference type="GO" id="GO:0006508">
    <property type="term" value="P:proteolysis"/>
    <property type="evidence" value="ECO:0007669"/>
    <property type="project" value="InterPro"/>
</dbReference>
<reference evidence="3" key="1">
    <citation type="journal article" name="DNA Res.">
        <title>The physiological potential of anammox bacteria as revealed by their core genome structure.</title>
        <authorList>
            <person name="Okubo T."/>
            <person name="Toyoda A."/>
            <person name="Fukuhara K."/>
            <person name="Uchiyama I."/>
            <person name="Harigaya Y."/>
            <person name="Kuroiwa M."/>
            <person name="Suzuki T."/>
            <person name="Murakami Y."/>
            <person name="Suwa Y."/>
            <person name="Takami H."/>
        </authorList>
    </citation>
    <scope>NUCLEOTIDE SEQUENCE</scope>
    <source>
        <strain evidence="3">317325-2</strain>
    </source>
</reference>
<organism evidence="3 4">
    <name type="scientific">Candidatus Nitrosymbiomonas proteolyticus</name>
    <dbReference type="NCBI Taxonomy" id="2608984"/>
    <lineage>
        <taxon>Bacteria</taxon>
        <taxon>Bacillati</taxon>
        <taxon>Armatimonadota</taxon>
        <taxon>Armatimonadota incertae sedis</taxon>
        <taxon>Candidatus Nitrosymbiomonas</taxon>
    </lineage>
</organism>
<dbReference type="EMBL" id="AP021858">
    <property type="protein sequence ID" value="BBO24601.1"/>
    <property type="molecule type" value="Genomic_DNA"/>
</dbReference>
<dbReference type="InterPro" id="IPR029030">
    <property type="entry name" value="Caspase-like_dom_sf"/>
</dbReference>
<dbReference type="InterPro" id="IPR011600">
    <property type="entry name" value="Pept_C14_caspase"/>
</dbReference>
<dbReference type="Pfam" id="PF00656">
    <property type="entry name" value="Peptidase_C14"/>
    <property type="match status" value="1"/>
</dbReference>
<feature type="signal peptide" evidence="1">
    <location>
        <begin position="1"/>
        <end position="28"/>
    </location>
</feature>
<dbReference type="GO" id="GO:0004197">
    <property type="term" value="F:cysteine-type endopeptidase activity"/>
    <property type="evidence" value="ECO:0007669"/>
    <property type="project" value="InterPro"/>
</dbReference>
<accession>A0A809SAX3</accession>
<dbReference type="InterPro" id="IPR050452">
    <property type="entry name" value="Metacaspase"/>
</dbReference>
<sequence length="589" mass="63660">MRGTFRGVGSRRLISALLFAALSAASHADYAIVVGVQHYPNAPGYAPLEGPVPDSKALSEVLALRFGFKVRTLLDADATKERILNEIKIAASSIGEDERFVFYFAGHGMMSPPSLMPADAVADDPSGKGEYRTITPDELYAAVRQINARSRTVILDSCHSGAMSKGLDAGIVPRLYIPRRRTLLSKGFDVFPEPASGKDLGHKFDLGKGEVCYVTACRDIEKAYEARLEGGQRTGLFTHFLMRSLQESDEATPTWEEVRTDVSTNLSEFLTSKGYSQSPTVSSAYREALMFESKDQVGPESRLLKSAAQLFATENPDPTKLSISIQPDTTNLQVGQFLRLKVSASEPGYLVVLGQIRGRIYPIFPKKPEAGALPPVESVKVEAGHEFNSPDDPSSPGSYFDLVGQDQVKAFLFKNAEHAAALLESVSGPSSNADMEGLIAKVIALKASPDSFFTSALVFSVSDALIGGTPLADPTALLRRLVAQQEPSTQYLMRAFGFQNRATLQGLAAEPGDVAQSSKDKLAEILNLMIQTRILYDPTAFQSLVLSIEARRLLELDPPAGSKERIELNRMMLEAVFPAETGATTGGGS</sequence>
<dbReference type="AlphaFoldDB" id="A0A809SAX3"/>